<evidence type="ECO:0000256" key="2">
    <source>
        <dbReference type="ARBA" id="ARBA00022448"/>
    </source>
</evidence>
<proteinExistence type="inferred from homology"/>
<sequence length="108" mass="11733">MAYMWLALAILFEVCGTTFMKLSEGYTRLGPTIAVAVFYILSFGSLGISLKNLQVSIAYAIWSGVGMVLIAVIGILFFKEDLNWMKAVCLMLIIAGVMGLQFSGNTHG</sequence>
<dbReference type="InterPro" id="IPR045324">
    <property type="entry name" value="Small_multidrug_res"/>
</dbReference>
<evidence type="ECO:0000313" key="9">
    <source>
        <dbReference type="EMBL" id="TYA11459.1"/>
    </source>
</evidence>
<feature type="transmembrane region" description="Helical" evidence="8">
    <location>
        <begin position="32"/>
        <end position="50"/>
    </location>
</feature>
<dbReference type="SUPFAM" id="SSF103481">
    <property type="entry name" value="Multidrug resistance efflux transporter EmrE"/>
    <property type="match status" value="1"/>
</dbReference>
<evidence type="ECO:0000256" key="7">
    <source>
        <dbReference type="RuleBase" id="RU003942"/>
    </source>
</evidence>
<dbReference type="Pfam" id="PF00893">
    <property type="entry name" value="Multi_Drug_Res"/>
    <property type="match status" value="1"/>
</dbReference>
<dbReference type="PANTHER" id="PTHR30561:SF1">
    <property type="entry name" value="MULTIDRUG TRANSPORTER EMRE"/>
    <property type="match status" value="1"/>
</dbReference>
<feature type="transmembrane region" description="Helical" evidence="8">
    <location>
        <begin position="84"/>
        <end position="102"/>
    </location>
</feature>
<evidence type="ECO:0000256" key="8">
    <source>
        <dbReference type="SAM" id="Phobius"/>
    </source>
</evidence>
<keyword evidence="5 8" id="KW-1133">Transmembrane helix</keyword>
<evidence type="ECO:0000256" key="6">
    <source>
        <dbReference type="ARBA" id="ARBA00023136"/>
    </source>
</evidence>
<dbReference type="GO" id="GO:0005886">
    <property type="term" value="C:plasma membrane"/>
    <property type="evidence" value="ECO:0007669"/>
    <property type="project" value="UniProtKB-SubCell"/>
</dbReference>
<protein>
    <submittedName>
        <fullName evidence="9">Multidrug efflux SMR transporter</fullName>
    </submittedName>
</protein>
<dbReference type="GO" id="GO:0022857">
    <property type="term" value="F:transmembrane transporter activity"/>
    <property type="evidence" value="ECO:0007669"/>
    <property type="project" value="InterPro"/>
</dbReference>
<accession>A0A5D0CN47</accession>
<evidence type="ECO:0000256" key="5">
    <source>
        <dbReference type="ARBA" id="ARBA00022989"/>
    </source>
</evidence>
<keyword evidence="10" id="KW-1185">Reference proteome</keyword>
<reference evidence="9 10" key="1">
    <citation type="submission" date="2019-08" db="EMBL/GenBank/DDBJ databases">
        <title>Genome sequencing of Paenibacillus faecis DSM 23593(T).</title>
        <authorList>
            <person name="Kook J.-K."/>
            <person name="Park S.-N."/>
            <person name="Lim Y.K."/>
        </authorList>
    </citation>
    <scope>NUCLEOTIDE SEQUENCE [LARGE SCALE GENOMIC DNA]</scope>
    <source>
        <strain evidence="9 10">DSM 23593</strain>
    </source>
</reference>
<evidence type="ECO:0000256" key="3">
    <source>
        <dbReference type="ARBA" id="ARBA00022475"/>
    </source>
</evidence>
<dbReference type="OrthoDB" id="21828at2"/>
<comment type="subcellular location">
    <subcellularLocation>
        <location evidence="1 7">Cell membrane</location>
        <topology evidence="1 7">Multi-pass membrane protein</topology>
    </subcellularLocation>
</comment>
<organism evidence="9 10">
    <name type="scientific">Paenibacillus faecis</name>
    <dbReference type="NCBI Taxonomy" id="862114"/>
    <lineage>
        <taxon>Bacteria</taxon>
        <taxon>Bacillati</taxon>
        <taxon>Bacillota</taxon>
        <taxon>Bacilli</taxon>
        <taxon>Bacillales</taxon>
        <taxon>Paenibacillaceae</taxon>
        <taxon>Paenibacillus</taxon>
    </lineage>
</organism>
<feature type="transmembrane region" description="Helical" evidence="8">
    <location>
        <begin position="57"/>
        <end position="78"/>
    </location>
</feature>
<keyword evidence="2" id="KW-0813">Transport</keyword>
<dbReference type="InterPro" id="IPR000390">
    <property type="entry name" value="Small_drug/metabolite_transptr"/>
</dbReference>
<dbReference type="AlphaFoldDB" id="A0A5D0CN47"/>
<gene>
    <name evidence="9" type="ORF">FRY98_20150</name>
</gene>
<evidence type="ECO:0000313" key="10">
    <source>
        <dbReference type="Proteomes" id="UP000325218"/>
    </source>
</evidence>
<dbReference type="EMBL" id="VSDO01000004">
    <property type="protein sequence ID" value="TYA11459.1"/>
    <property type="molecule type" value="Genomic_DNA"/>
</dbReference>
<keyword evidence="3" id="KW-1003">Cell membrane</keyword>
<keyword evidence="6 8" id="KW-0472">Membrane</keyword>
<dbReference type="FunFam" id="1.10.3730.20:FF:000001">
    <property type="entry name" value="Quaternary ammonium compound resistance transporter SugE"/>
    <property type="match status" value="1"/>
</dbReference>
<keyword evidence="4 7" id="KW-0812">Transmembrane</keyword>
<dbReference type="InterPro" id="IPR037185">
    <property type="entry name" value="EmrE-like"/>
</dbReference>
<dbReference type="Gene3D" id="1.10.3730.20">
    <property type="match status" value="1"/>
</dbReference>
<comment type="caution">
    <text evidence="9">The sequence shown here is derived from an EMBL/GenBank/DDBJ whole genome shotgun (WGS) entry which is preliminary data.</text>
</comment>
<dbReference type="PANTHER" id="PTHR30561">
    <property type="entry name" value="SMR FAMILY PROTON-DEPENDENT DRUG EFFLUX TRANSPORTER SUGE"/>
    <property type="match status" value="1"/>
</dbReference>
<dbReference type="RefSeq" id="WP_148455313.1">
    <property type="nucleotide sequence ID" value="NZ_BORZ01000029.1"/>
</dbReference>
<evidence type="ECO:0000256" key="1">
    <source>
        <dbReference type="ARBA" id="ARBA00004651"/>
    </source>
</evidence>
<comment type="similarity">
    <text evidence="7">Belongs to the drug/metabolite transporter (DMT) superfamily. Small multidrug resistance (SMR) (TC 2.A.7.1) family.</text>
</comment>
<evidence type="ECO:0000256" key="4">
    <source>
        <dbReference type="ARBA" id="ARBA00022692"/>
    </source>
</evidence>
<name>A0A5D0CN47_9BACL</name>
<dbReference type="Proteomes" id="UP000325218">
    <property type="component" value="Unassembled WGS sequence"/>
</dbReference>